<comment type="subcellular location">
    <subcellularLocation>
        <location evidence="1">Cytoplasm</location>
    </subcellularLocation>
</comment>
<evidence type="ECO:0000259" key="8">
    <source>
        <dbReference type="Pfam" id="PF19289"/>
    </source>
</evidence>
<accession>A0A8J2U727</accession>
<keyword evidence="6 10" id="KW-0482">Metalloprotease</keyword>
<dbReference type="InterPro" id="IPR036059">
    <property type="entry name" value="TldD/PmbA_sf"/>
</dbReference>
<dbReference type="InterPro" id="IPR045569">
    <property type="entry name" value="Metalloprtase-TldD/E_C"/>
</dbReference>
<dbReference type="AlphaFoldDB" id="A0A8J2U727"/>
<dbReference type="PANTHER" id="PTHR43421">
    <property type="entry name" value="METALLOPROTEASE PMBA"/>
    <property type="match status" value="1"/>
</dbReference>
<dbReference type="GO" id="GO:0008237">
    <property type="term" value="F:metallopeptidase activity"/>
    <property type="evidence" value="ECO:0007669"/>
    <property type="project" value="UniProtKB-KW"/>
</dbReference>
<evidence type="ECO:0000256" key="6">
    <source>
        <dbReference type="ARBA" id="ARBA00023049"/>
    </source>
</evidence>
<name>A0A8J2U727_9GAMM</name>
<organism evidence="10 11">
    <name type="scientific">Neiella marina</name>
    <dbReference type="NCBI Taxonomy" id="508461"/>
    <lineage>
        <taxon>Bacteria</taxon>
        <taxon>Pseudomonadati</taxon>
        <taxon>Pseudomonadota</taxon>
        <taxon>Gammaproteobacteria</taxon>
        <taxon>Alteromonadales</taxon>
        <taxon>Echinimonadaceae</taxon>
        <taxon>Neiella</taxon>
    </lineage>
</organism>
<evidence type="ECO:0000313" key="11">
    <source>
        <dbReference type="Proteomes" id="UP000619743"/>
    </source>
</evidence>
<dbReference type="FunFam" id="3.30.2290.10:FF:000002">
    <property type="entry name" value="Metalloprotease PmbA homolog"/>
    <property type="match status" value="1"/>
</dbReference>
<dbReference type="NCBIfam" id="NF008268">
    <property type="entry name" value="PRK11040.1"/>
    <property type="match status" value="1"/>
</dbReference>
<reference evidence="11" key="1">
    <citation type="journal article" date="2019" name="Int. J. Syst. Evol. Microbiol.">
        <title>The Global Catalogue of Microorganisms (GCM) 10K type strain sequencing project: providing services to taxonomists for standard genome sequencing and annotation.</title>
        <authorList>
            <consortium name="The Broad Institute Genomics Platform"/>
            <consortium name="The Broad Institute Genome Sequencing Center for Infectious Disease"/>
            <person name="Wu L."/>
            <person name="Ma J."/>
        </authorList>
    </citation>
    <scope>NUCLEOTIDE SEQUENCE [LARGE SCALE GENOMIC DNA]</scope>
    <source>
        <strain evidence="11">CGMCC 1.10130</strain>
    </source>
</reference>
<dbReference type="RefSeq" id="WP_188708263.1">
    <property type="nucleotide sequence ID" value="NZ_BMDX01000014.1"/>
</dbReference>
<keyword evidence="3" id="KW-0963">Cytoplasm</keyword>
<dbReference type="InterPro" id="IPR045570">
    <property type="entry name" value="Metalloprtase-TldD/E_cen_dom"/>
</dbReference>
<dbReference type="InterPro" id="IPR035068">
    <property type="entry name" value="TldD/PmbA_N"/>
</dbReference>
<dbReference type="EMBL" id="BMDX01000014">
    <property type="protein sequence ID" value="GGA83047.1"/>
    <property type="molecule type" value="Genomic_DNA"/>
</dbReference>
<dbReference type="Gene3D" id="3.30.2290.10">
    <property type="entry name" value="PmbA/TldD superfamily"/>
    <property type="match status" value="1"/>
</dbReference>
<keyword evidence="4" id="KW-0645">Protease</keyword>
<protein>
    <submittedName>
        <fullName evidence="10">Metalloprotease PmbA</fullName>
    </submittedName>
</protein>
<comment type="similarity">
    <text evidence="2">Belongs to the peptidase U62 family.</text>
</comment>
<keyword evidence="5" id="KW-0378">Hydrolase</keyword>
<dbReference type="InterPro" id="IPR002510">
    <property type="entry name" value="Metalloprtase-TldD/E_N"/>
</dbReference>
<evidence type="ECO:0000256" key="5">
    <source>
        <dbReference type="ARBA" id="ARBA00022801"/>
    </source>
</evidence>
<feature type="domain" description="Metalloprotease TldD/E central" evidence="9">
    <location>
        <begin position="122"/>
        <end position="229"/>
    </location>
</feature>
<evidence type="ECO:0000313" key="10">
    <source>
        <dbReference type="EMBL" id="GGA83047.1"/>
    </source>
</evidence>
<feature type="domain" description="Metalloprotease TldD/E N-terminal" evidence="7">
    <location>
        <begin position="31"/>
        <end position="95"/>
    </location>
</feature>
<proteinExistence type="inferred from homology"/>
<dbReference type="Pfam" id="PF19290">
    <property type="entry name" value="PmbA_TldD_2nd"/>
    <property type="match status" value="1"/>
</dbReference>
<evidence type="ECO:0000259" key="9">
    <source>
        <dbReference type="Pfam" id="PF19290"/>
    </source>
</evidence>
<evidence type="ECO:0000256" key="2">
    <source>
        <dbReference type="ARBA" id="ARBA00005836"/>
    </source>
</evidence>
<dbReference type="Pfam" id="PF01523">
    <property type="entry name" value="PmbA_TldD_1st"/>
    <property type="match status" value="1"/>
</dbReference>
<keyword evidence="11" id="KW-1185">Reference proteome</keyword>
<evidence type="ECO:0000256" key="3">
    <source>
        <dbReference type="ARBA" id="ARBA00022490"/>
    </source>
</evidence>
<comment type="caution">
    <text evidence="10">The sequence shown here is derived from an EMBL/GenBank/DDBJ whole genome shotgun (WGS) entry which is preliminary data.</text>
</comment>
<dbReference type="PANTHER" id="PTHR43421:SF1">
    <property type="entry name" value="METALLOPROTEASE PMBA"/>
    <property type="match status" value="1"/>
</dbReference>
<dbReference type="SUPFAM" id="SSF111283">
    <property type="entry name" value="Putative modulator of DNA gyrase, PmbA/TldD"/>
    <property type="match status" value="1"/>
</dbReference>
<dbReference type="Pfam" id="PF19289">
    <property type="entry name" value="PmbA_TldD_3rd"/>
    <property type="match status" value="1"/>
</dbReference>
<dbReference type="Proteomes" id="UP000619743">
    <property type="component" value="Unassembled WGS sequence"/>
</dbReference>
<evidence type="ECO:0000259" key="7">
    <source>
        <dbReference type="Pfam" id="PF01523"/>
    </source>
</evidence>
<evidence type="ECO:0000256" key="4">
    <source>
        <dbReference type="ARBA" id="ARBA00022670"/>
    </source>
</evidence>
<feature type="domain" description="Metalloprotease TldD/E C-terminal" evidence="8">
    <location>
        <begin position="236"/>
        <end position="444"/>
    </location>
</feature>
<sequence>MSQPIAEEQAQLQQVIEDTLSYAKSKGASQAEVAMSRQTGVCVSTRMQEVETLEFNRDGALGITVYFGHKKGNASTSDLRPEAVRSAVDAACNIARFTSEDPFSGPAEASQMPEDVPDLQLYHPGSLSPEHAIELAQRCEQAAFDADPRVTNSDGATFASHQSVRVYGNSHGFIAGYPSTRHSLSAVVIATDGDDMQRDYSYSVSRQAERLWLPERVGKHAAERTLNRLNARKLGTRKVPVLFASDLASGLFAHLVNAIAGSSLYRNASFLKDKLGHQIMPEHVSIVERPRIPCALASAPFDSEGVETQDRMIVEQGTLSSYLLTAYSARKLGMENTGHAGGIYNWLVRHSGRDFEQLLAEMGTGLYVTELMGQGVNTVTGDYSRGASGFWVENGQLAFPVHEITIASNLNDMFNNIVRVGADLDRRGQIQTGSVLISEMQVAGH</sequence>
<evidence type="ECO:0000256" key="1">
    <source>
        <dbReference type="ARBA" id="ARBA00004496"/>
    </source>
</evidence>
<dbReference type="GO" id="GO:0005829">
    <property type="term" value="C:cytosol"/>
    <property type="evidence" value="ECO:0007669"/>
    <property type="project" value="TreeGrafter"/>
</dbReference>
<dbReference type="GO" id="GO:0006508">
    <property type="term" value="P:proteolysis"/>
    <property type="evidence" value="ECO:0007669"/>
    <property type="project" value="UniProtKB-KW"/>
</dbReference>
<dbReference type="InterPro" id="IPR047657">
    <property type="entry name" value="PmbA"/>
</dbReference>
<gene>
    <name evidence="10" type="primary">pmbA</name>
    <name evidence="10" type="ORF">GCM10011369_26290</name>
</gene>